<evidence type="ECO:0000256" key="5">
    <source>
        <dbReference type="ARBA" id="ARBA00022531"/>
    </source>
</evidence>
<keyword evidence="7" id="KW-0934">Plastid</keyword>
<gene>
    <name evidence="13" type="ORF">DUNSADRAFT_17330</name>
</gene>
<feature type="region of interest" description="Disordered" evidence="12">
    <location>
        <begin position="38"/>
        <end position="57"/>
    </location>
</feature>
<evidence type="ECO:0000256" key="8">
    <source>
        <dbReference type="ARBA" id="ARBA00022723"/>
    </source>
</evidence>
<dbReference type="EMBL" id="MU070273">
    <property type="protein sequence ID" value="KAF5828604.1"/>
    <property type="molecule type" value="Genomic_DNA"/>
</dbReference>
<evidence type="ECO:0000256" key="10">
    <source>
        <dbReference type="ARBA" id="ARBA00023002"/>
    </source>
</evidence>
<evidence type="ECO:0000256" key="7">
    <source>
        <dbReference type="ARBA" id="ARBA00022640"/>
    </source>
</evidence>
<comment type="similarity">
    <text evidence="2">Belongs to the heme oxygenase family.</text>
</comment>
<organism evidence="13 14">
    <name type="scientific">Dunaliella salina</name>
    <name type="common">Green alga</name>
    <name type="synonym">Protococcus salinus</name>
    <dbReference type="NCBI Taxonomy" id="3046"/>
    <lineage>
        <taxon>Eukaryota</taxon>
        <taxon>Viridiplantae</taxon>
        <taxon>Chlorophyta</taxon>
        <taxon>core chlorophytes</taxon>
        <taxon>Chlorophyceae</taxon>
        <taxon>CS clade</taxon>
        <taxon>Chlamydomonadales</taxon>
        <taxon>Dunaliellaceae</taxon>
        <taxon>Dunaliella</taxon>
    </lineage>
</organism>
<keyword evidence="14" id="KW-1185">Reference proteome</keyword>
<evidence type="ECO:0000256" key="11">
    <source>
        <dbReference type="ARBA" id="ARBA00023004"/>
    </source>
</evidence>
<comment type="subcellular location">
    <subcellularLocation>
        <location evidence="1">Plastid</location>
        <location evidence="1">Chloroplast</location>
    </subcellularLocation>
</comment>
<dbReference type="PANTHER" id="PTHR35703">
    <property type="entry name" value="HEME OXYGENASE 1, CHLOROPLASTIC-RELATED"/>
    <property type="match status" value="1"/>
</dbReference>
<evidence type="ECO:0000313" key="14">
    <source>
        <dbReference type="Proteomes" id="UP000815325"/>
    </source>
</evidence>
<dbReference type="CDD" id="cd19165">
    <property type="entry name" value="HemeO"/>
    <property type="match status" value="1"/>
</dbReference>
<dbReference type="InterPro" id="IPR002051">
    <property type="entry name" value="Haem_Oase"/>
</dbReference>
<keyword evidence="10" id="KW-0560">Oxidoreductase</keyword>
<protein>
    <recommendedName>
        <fullName evidence="3">heme oxygenase (biliverdin-producing)</fullName>
        <ecNumber evidence="3">1.14.14.18</ecNumber>
    </recommendedName>
</protein>
<dbReference type="Gene3D" id="1.20.910.10">
    <property type="entry name" value="Heme oxygenase-like"/>
    <property type="match status" value="1"/>
</dbReference>
<evidence type="ECO:0000256" key="3">
    <source>
        <dbReference type="ARBA" id="ARBA00012360"/>
    </source>
</evidence>
<evidence type="ECO:0000256" key="6">
    <source>
        <dbReference type="ARBA" id="ARBA00022617"/>
    </source>
</evidence>
<keyword evidence="6" id="KW-0349">Heme</keyword>
<dbReference type="Proteomes" id="UP000815325">
    <property type="component" value="Unassembled WGS sequence"/>
</dbReference>
<comment type="caution">
    <text evidence="13">The sequence shown here is derived from an EMBL/GenBank/DDBJ whole genome shotgun (WGS) entry which is preliminary data.</text>
</comment>
<keyword evidence="5" id="KW-0602">Photosynthesis</keyword>
<proteinExistence type="inferred from homology"/>
<sequence>MLLHKRLPGAVSGQQRRAIPAARAVRPSRVALRPVKAFGSAATQPAETTESGKRVKPEKEKGFINKMRMVAMKLHTKDQAPKEGEKPAPPPRPFVPTREGYLRFLAESKAVYDVVERIIAERDEYAAFRNSGLERAGPLAEDIAWVSSTYGLQPPAVTEDGPGMTYARKVAELATTDPPTFICHYYNFYFAHTAGGRMIGKKMSELLLDSATLKFYQWEGDVQVHLDRVRKTINELAESWTDEEKQRCLAETEQSFSFSGGIMKCIGM</sequence>
<evidence type="ECO:0000313" key="13">
    <source>
        <dbReference type="EMBL" id="KAF5828604.1"/>
    </source>
</evidence>
<keyword evidence="11" id="KW-0408">Iron</keyword>
<dbReference type="SUPFAM" id="SSF48613">
    <property type="entry name" value="Heme oxygenase-like"/>
    <property type="match status" value="1"/>
</dbReference>
<keyword evidence="9" id="KW-0809">Transit peptide</keyword>
<evidence type="ECO:0000256" key="12">
    <source>
        <dbReference type="SAM" id="MobiDB-lite"/>
    </source>
</evidence>
<keyword evidence="4" id="KW-0150">Chloroplast</keyword>
<dbReference type="PANTHER" id="PTHR35703:SF2">
    <property type="entry name" value="HEME OXYGENASE 1, CHLOROPLASTIC-RELATED"/>
    <property type="match status" value="1"/>
</dbReference>
<feature type="region of interest" description="Disordered" evidence="12">
    <location>
        <begin position="1"/>
        <end position="22"/>
    </location>
</feature>
<evidence type="ECO:0000256" key="2">
    <source>
        <dbReference type="ARBA" id="ARBA00006134"/>
    </source>
</evidence>
<accession>A0ABQ7G1X4</accession>
<evidence type="ECO:0000256" key="4">
    <source>
        <dbReference type="ARBA" id="ARBA00022528"/>
    </source>
</evidence>
<dbReference type="InterPro" id="IPR016951">
    <property type="entry name" value="Haem_Oase_decyc_pln"/>
</dbReference>
<reference evidence="13" key="1">
    <citation type="submission" date="2017-08" db="EMBL/GenBank/DDBJ databases">
        <authorList>
            <person name="Polle J.E."/>
            <person name="Barry K."/>
            <person name="Cushman J."/>
            <person name="Schmutz J."/>
            <person name="Tran D."/>
            <person name="Hathwaick L.T."/>
            <person name="Yim W.C."/>
            <person name="Jenkins J."/>
            <person name="Mckie-Krisberg Z.M."/>
            <person name="Prochnik S."/>
            <person name="Lindquist E."/>
            <person name="Dockter R.B."/>
            <person name="Adam C."/>
            <person name="Molina H."/>
            <person name="Bunkerborg J."/>
            <person name="Jin E."/>
            <person name="Buchheim M."/>
            <person name="Magnuson J."/>
        </authorList>
    </citation>
    <scope>NUCLEOTIDE SEQUENCE</scope>
    <source>
        <strain evidence="13">CCAP 19/18</strain>
    </source>
</reference>
<dbReference type="InterPro" id="IPR016084">
    <property type="entry name" value="Haem_Oase-like_multi-hlx"/>
</dbReference>
<dbReference type="EC" id="1.14.14.18" evidence="3"/>
<evidence type="ECO:0000256" key="9">
    <source>
        <dbReference type="ARBA" id="ARBA00022946"/>
    </source>
</evidence>
<name>A0ABQ7G1X4_DUNSA</name>
<dbReference type="InterPro" id="IPR016053">
    <property type="entry name" value="Haem_Oase-like"/>
</dbReference>
<dbReference type="Pfam" id="PF01126">
    <property type="entry name" value="Heme_oxygenase"/>
    <property type="match status" value="1"/>
</dbReference>
<evidence type="ECO:0000256" key="1">
    <source>
        <dbReference type="ARBA" id="ARBA00004229"/>
    </source>
</evidence>
<keyword evidence="8" id="KW-0479">Metal-binding</keyword>